<dbReference type="InterPro" id="IPR004911">
    <property type="entry name" value="Interferon-induced_GILT"/>
</dbReference>
<dbReference type="OrthoDB" id="958254at2759"/>
<keyword evidence="3" id="KW-0732">Signal</keyword>
<comment type="caution">
    <text evidence="4">The sequence shown here is derived from an EMBL/GenBank/DDBJ whole genome shotgun (WGS) entry which is preliminary data.</text>
</comment>
<organism evidence="4 5">
    <name type="scientific">Oryctes borbonicus</name>
    <dbReference type="NCBI Taxonomy" id="1629725"/>
    <lineage>
        <taxon>Eukaryota</taxon>
        <taxon>Metazoa</taxon>
        <taxon>Ecdysozoa</taxon>
        <taxon>Arthropoda</taxon>
        <taxon>Hexapoda</taxon>
        <taxon>Insecta</taxon>
        <taxon>Pterygota</taxon>
        <taxon>Neoptera</taxon>
        <taxon>Endopterygota</taxon>
        <taxon>Coleoptera</taxon>
        <taxon>Polyphaga</taxon>
        <taxon>Scarabaeiformia</taxon>
        <taxon>Scarabaeidae</taxon>
        <taxon>Dynastinae</taxon>
        <taxon>Oryctes</taxon>
    </lineage>
</organism>
<dbReference type="Proteomes" id="UP000051574">
    <property type="component" value="Unassembled WGS sequence"/>
</dbReference>
<keyword evidence="5" id="KW-1185">Reference proteome</keyword>
<gene>
    <name evidence="4" type="ORF">AMK59_4067</name>
</gene>
<dbReference type="AlphaFoldDB" id="A0A0T6B814"/>
<proteinExistence type="inferred from homology"/>
<dbReference type="EMBL" id="LJIG01009299">
    <property type="protein sequence ID" value="KRT83358.1"/>
    <property type="molecule type" value="Genomic_DNA"/>
</dbReference>
<keyword evidence="2" id="KW-0325">Glycoprotein</keyword>
<comment type="similarity">
    <text evidence="1">Belongs to the GILT family.</text>
</comment>
<dbReference type="Pfam" id="PF03227">
    <property type="entry name" value="GILT"/>
    <property type="match status" value="1"/>
</dbReference>
<reference evidence="4 5" key="1">
    <citation type="submission" date="2015-09" db="EMBL/GenBank/DDBJ databases">
        <title>Draft genome of the scarab beetle Oryctes borbonicus.</title>
        <authorList>
            <person name="Meyer J.M."/>
            <person name="Markov G.V."/>
            <person name="Baskaran P."/>
            <person name="Herrmann M."/>
            <person name="Sommer R.J."/>
            <person name="Roedelsperger C."/>
        </authorList>
    </citation>
    <scope>NUCLEOTIDE SEQUENCE [LARGE SCALE GENOMIC DNA]</scope>
    <source>
        <strain evidence="4">OB123</strain>
        <tissue evidence="4">Whole animal</tissue>
    </source>
</reference>
<evidence type="ECO:0000256" key="1">
    <source>
        <dbReference type="ARBA" id="ARBA00005679"/>
    </source>
</evidence>
<evidence type="ECO:0000256" key="3">
    <source>
        <dbReference type="SAM" id="SignalP"/>
    </source>
</evidence>
<evidence type="ECO:0008006" key="6">
    <source>
        <dbReference type="Google" id="ProtNLM"/>
    </source>
</evidence>
<evidence type="ECO:0000313" key="4">
    <source>
        <dbReference type="EMBL" id="KRT83358.1"/>
    </source>
</evidence>
<dbReference type="GO" id="GO:0016671">
    <property type="term" value="F:oxidoreductase activity, acting on a sulfur group of donors, disulfide as acceptor"/>
    <property type="evidence" value="ECO:0007669"/>
    <property type="project" value="InterPro"/>
</dbReference>
<dbReference type="PANTHER" id="PTHR13234:SF68">
    <property type="entry name" value="GH19763P"/>
    <property type="match status" value="1"/>
</dbReference>
<sequence length="202" mass="23338">MNKILFLLVVFVGYTIAQNKLKVDIFYEALCPDSLNFIKYQLKPSWEQIKPAVTLNFVPFGKSVSFNDANFECHHGPRECEGNKVMSCALHRIRDPTVMVHFVSCYMNRFMKYARRNSKEFGQSCVAKAGLNWNDDIKQCYESHLGTLLQLNAEKQTNVYKLDFIPTIIYNKIFDRELHNASLYNFKGVVCSLARVNRPSTC</sequence>
<name>A0A0T6B814_9SCAR</name>
<dbReference type="PANTHER" id="PTHR13234">
    <property type="entry name" value="GAMMA-INTERFERON INDUCIBLE LYSOSOMAL THIOL REDUCTASE GILT"/>
    <property type="match status" value="1"/>
</dbReference>
<accession>A0A0T6B814</accession>
<evidence type="ECO:0000313" key="5">
    <source>
        <dbReference type="Proteomes" id="UP000051574"/>
    </source>
</evidence>
<feature type="chain" id="PRO_5006668441" description="Gamma interferon inducible lysosomal thiol reductase" evidence="3">
    <location>
        <begin position="18"/>
        <end position="202"/>
    </location>
</feature>
<feature type="signal peptide" evidence="3">
    <location>
        <begin position="1"/>
        <end position="17"/>
    </location>
</feature>
<protein>
    <recommendedName>
        <fullName evidence="6">Gamma interferon inducible lysosomal thiol reductase</fullName>
    </recommendedName>
</protein>
<evidence type="ECO:0000256" key="2">
    <source>
        <dbReference type="ARBA" id="ARBA00023180"/>
    </source>
</evidence>